<dbReference type="InterPro" id="IPR011701">
    <property type="entry name" value="MFS"/>
</dbReference>
<feature type="transmembrane region" description="Helical" evidence="6">
    <location>
        <begin position="217"/>
        <end position="240"/>
    </location>
</feature>
<feature type="transmembrane region" description="Helical" evidence="6">
    <location>
        <begin position="321"/>
        <end position="340"/>
    </location>
</feature>
<evidence type="ECO:0000256" key="4">
    <source>
        <dbReference type="ARBA" id="ARBA00022989"/>
    </source>
</evidence>
<dbReference type="CDD" id="cd17321">
    <property type="entry name" value="MFS_MMR_MDR_like"/>
    <property type="match status" value="1"/>
</dbReference>
<dbReference type="Pfam" id="PF07690">
    <property type="entry name" value="MFS_1"/>
    <property type="match status" value="1"/>
</dbReference>
<proteinExistence type="predicted"/>
<feature type="transmembrane region" description="Helical" evidence="6">
    <location>
        <begin position="352"/>
        <end position="373"/>
    </location>
</feature>
<feature type="domain" description="Major facilitator superfamily (MFS) profile" evidence="7">
    <location>
        <begin position="4"/>
        <end position="452"/>
    </location>
</feature>
<keyword evidence="4 6" id="KW-1133">Transmembrane helix</keyword>
<evidence type="ECO:0000256" key="6">
    <source>
        <dbReference type="SAM" id="Phobius"/>
    </source>
</evidence>
<name>A0ABX2MSB7_9BACL</name>
<evidence type="ECO:0000259" key="7">
    <source>
        <dbReference type="PROSITE" id="PS50850"/>
    </source>
</evidence>
<comment type="caution">
    <text evidence="8">The sequence shown here is derived from an EMBL/GenBank/DDBJ whole genome shotgun (WGS) entry which is preliminary data.</text>
</comment>
<keyword evidence="3 6" id="KW-0812">Transmembrane</keyword>
<organism evidence="8 9">
    <name type="scientific">Paenibacillus taichungensis</name>
    <dbReference type="NCBI Taxonomy" id="484184"/>
    <lineage>
        <taxon>Bacteria</taxon>
        <taxon>Bacillati</taxon>
        <taxon>Bacillota</taxon>
        <taxon>Bacilli</taxon>
        <taxon>Bacillales</taxon>
        <taxon>Paenibacillaceae</taxon>
        <taxon>Paenibacillus</taxon>
    </lineage>
</organism>
<evidence type="ECO:0000256" key="1">
    <source>
        <dbReference type="ARBA" id="ARBA00004651"/>
    </source>
</evidence>
<feature type="transmembrane region" description="Helical" evidence="6">
    <location>
        <begin position="191"/>
        <end position="211"/>
    </location>
</feature>
<gene>
    <name evidence="8" type="ORF">HP548_22985</name>
</gene>
<feature type="transmembrane region" description="Helical" evidence="6">
    <location>
        <begin position="40"/>
        <end position="58"/>
    </location>
</feature>
<reference evidence="8 9" key="1">
    <citation type="submission" date="2020-05" db="EMBL/GenBank/DDBJ databases">
        <title>Genome Sequencing of Type Strains.</title>
        <authorList>
            <person name="Lemaire J.F."/>
            <person name="Inderbitzin P."/>
            <person name="Gregorio O.A."/>
            <person name="Collins S.B."/>
            <person name="Wespe N."/>
            <person name="Knight-Connoni V."/>
        </authorList>
    </citation>
    <scope>NUCLEOTIDE SEQUENCE [LARGE SCALE GENOMIC DNA]</scope>
    <source>
        <strain evidence="8 9">DSM 19942</strain>
    </source>
</reference>
<evidence type="ECO:0000256" key="3">
    <source>
        <dbReference type="ARBA" id="ARBA00022692"/>
    </source>
</evidence>
<feature type="transmembrane region" description="Helical" evidence="6">
    <location>
        <begin position="70"/>
        <end position="97"/>
    </location>
</feature>
<keyword evidence="2" id="KW-0813">Transport</keyword>
<accession>A0ABX2MSB7</accession>
<feature type="transmembrane region" description="Helical" evidence="6">
    <location>
        <begin position="158"/>
        <end position="179"/>
    </location>
</feature>
<evidence type="ECO:0000313" key="9">
    <source>
        <dbReference type="Proteomes" id="UP000577724"/>
    </source>
</evidence>
<feature type="transmembrane region" description="Helical" evidence="6">
    <location>
        <begin position="385"/>
        <end position="409"/>
    </location>
</feature>
<dbReference type="InterPro" id="IPR020846">
    <property type="entry name" value="MFS_dom"/>
</dbReference>
<dbReference type="InterPro" id="IPR036259">
    <property type="entry name" value="MFS_trans_sf"/>
</dbReference>
<dbReference type="PROSITE" id="PS00216">
    <property type="entry name" value="SUGAR_TRANSPORT_1"/>
    <property type="match status" value="1"/>
</dbReference>
<feature type="transmembrane region" description="Helical" evidence="6">
    <location>
        <begin position="429"/>
        <end position="450"/>
    </location>
</feature>
<dbReference type="Proteomes" id="UP000577724">
    <property type="component" value="Unassembled WGS sequence"/>
</dbReference>
<evidence type="ECO:0000256" key="2">
    <source>
        <dbReference type="ARBA" id="ARBA00022448"/>
    </source>
</evidence>
<feature type="transmembrane region" description="Helical" evidence="6">
    <location>
        <begin position="290"/>
        <end position="309"/>
    </location>
</feature>
<dbReference type="InterPro" id="IPR005829">
    <property type="entry name" value="Sugar_transporter_CS"/>
</dbReference>
<dbReference type="PANTHER" id="PTHR42718:SF9">
    <property type="entry name" value="MAJOR FACILITATOR SUPERFAMILY MULTIDRUG TRANSPORTER MFSC"/>
    <property type="match status" value="1"/>
</dbReference>
<dbReference type="Gene3D" id="1.20.1720.10">
    <property type="entry name" value="Multidrug resistance protein D"/>
    <property type="match status" value="1"/>
</dbReference>
<feature type="transmembrane region" description="Helical" evidence="6">
    <location>
        <begin position="260"/>
        <end position="284"/>
    </location>
</feature>
<dbReference type="PANTHER" id="PTHR42718">
    <property type="entry name" value="MAJOR FACILITATOR SUPERFAMILY MULTIDRUG TRANSPORTER MFSC"/>
    <property type="match status" value="1"/>
</dbReference>
<feature type="transmembrane region" description="Helical" evidence="6">
    <location>
        <begin position="103"/>
        <end position="123"/>
    </location>
</feature>
<comment type="subcellular location">
    <subcellularLocation>
        <location evidence="1">Cell membrane</location>
        <topology evidence="1">Multi-pass membrane protein</topology>
    </subcellularLocation>
</comment>
<keyword evidence="9" id="KW-1185">Reference proteome</keyword>
<feature type="transmembrane region" description="Helical" evidence="6">
    <location>
        <begin position="130"/>
        <end position="152"/>
    </location>
</feature>
<dbReference type="SUPFAM" id="SSF103473">
    <property type="entry name" value="MFS general substrate transporter"/>
    <property type="match status" value="1"/>
</dbReference>
<dbReference type="PROSITE" id="PS50850">
    <property type="entry name" value="MFS"/>
    <property type="match status" value="1"/>
</dbReference>
<dbReference type="EMBL" id="JABMCC010000117">
    <property type="protein sequence ID" value="NUU56949.1"/>
    <property type="molecule type" value="Genomic_DNA"/>
</dbReference>
<evidence type="ECO:0000313" key="8">
    <source>
        <dbReference type="EMBL" id="NUU56949.1"/>
    </source>
</evidence>
<dbReference type="Gene3D" id="1.20.1250.20">
    <property type="entry name" value="MFS general substrate transporter like domains"/>
    <property type="match status" value="1"/>
</dbReference>
<sequence length="460" mass="49000">MWGLLLVVSGALFLDGVDLSMVNIALPSMGSELHLSTGSLQWIVNAYILGYGGFLLLGGRVADLLGRRQVFLTAVAVFGIASIVSSFISNEVVLIVLRLLKGISAGFTVPAGMSIVATAFAAGPDRMKALSIYSVIGMTGFALGLVFGGLLTEVSWRATLFAPGPVAILIFLFGLRLVPQASRKPVTLKQFDLWGALTITVGLLILVYALVEAPTIGWTSSTTIILLVLSILLFISFVIIESKHSSPLVRLGIFSSMSLVSANFAAMVLLGSFMAFQFIATLYLQDSLSWSPIWVALAFLPSSLFQVVFGPQIDRVMKRVGTPMAISLGMVLVSVAYLLFFRVDPALPYWNFLLPTMILIGIGFVFAFPGVNVQATHDVVPEEQGLASGLVNTSLQIGGAISLAVITAVLNSTHKAIEHNQLLPNMHTAIAIVAGLAIAGVLSSLINYISSRRSQQKATK</sequence>
<keyword evidence="5 6" id="KW-0472">Membrane</keyword>
<protein>
    <submittedName>
        <fullName evidence="8">MFS transporter</fullName>
    </submittedName>
</protein>
<evidence type="ECO:0000256" key="5">
    <source>
        <dbReference type="ARBA" id="ARBA00023136"/>
    </source>
</evidence>